<dbReference type="CDD" id="cd00096">
    <property type="entry name" value="Ig"/>
    <property type="match status" value="1"/>
</dbReference>
<reference evidence="4" key="1">
    <citation type="submission" date="2017-11" db="EMBL/GenBank/DDBJ databases">
        <authorList>
            <person name="Lima N.C."/>
            <person name="Parody-Merino A.M."/>
            <person name="Battley P.F."/>
            <person name="Fidler A.E."/>
            <person name="Prosdocimi F."/>
        </authorList>
    </citation>
    <scope>NUCLEOTIDE SEQUENCE [LARGE SCALE GENOMIC DNA]</scope>
</reference>
<keyword evidence="4" id="KW-1185">Reference proteome</keyword>
<dbReference type="PROSITE" id="PS50835">
    <property type="entry name" value="IG_LIKE"/>
    <property type="match status" value="1"/>
</dbReference>
<dbReference type="OrthoDB" id="9064042at2759"/>
<keyword evidence="1" id="KW-0393">Immunoglobulin domain</keyword>
<dbReference type="InterPro" id="IPR013151">
    <property type="entry name" value="Immunoglobulin_dom"/>
</dbReference>
<evidence type="ECO:0000256" key="1">
    <source>
        <dbReference type="ARBA" id="ARBA00023319"/>
    </source>
</evidence>
<protein>
    <submittedName>
        <fullName evidence="3">Vascular endothelial growth factor receptor kdr-like</fullName>
    </submittedName>
</protein>
<dbReference type="InterPro" id="IPR036179">
    <property type="entry name" value="Ig-like_dom_sf"/>
</dbReference>
<evidence type="ECO:0000259" key="2">
    <source>
        <dbReference type="PROSITE" id="PS50835"/>
    </source>
</evidence>
<feature type="domain" description="Ig-like" evidence="2">
    <location>
        <begin position="1"/>
        <end position="65"/>
    </location>
</feature>
<name>A0A2I0TDH9_LIMLA</name>
<dbReference type="Pfam" id="PF00047">
    <property type="entry name" value="ig"/>
    <property type="match status" value="1"/>
</dbReference>
<reference evidence="4" key="2">
    <citation type="submission" date="2017-12" db="EMBL/GenBank/DDBJ databases">
        <title>Genome sequence of the Bar-tailed Godwit (Limosa lapponica baueri).</title>
        <authorList>
            <person name="Lima N.C.B."/>
            <person name="Parody-Merino A.M."/>
            <person name="Battley P.F."/>
            <person name="Fidler A.E."/>
            <person name="Prosdocimi F."/>
        </authorList>
    </citation>
    <scope>NUCLEOTIDE SEQUENCE [LARGE SCALE GENOMIC DNA]</scope>
</reference>
<proteinExistence type="predicted"/>
<dbReference type="EMBL" id="KZ512180">
    <property type="protein sequence ID" value="PKU31851.1"/>
    <property type="molecule type" value="Genomic_DNA"/>
</dbReference>
<dbReference type="InterPro" id="IPR013783">
    <property type="entry name" value="Ig-like_fold"/>
</dbReference>
<dbReference type="SUPFAM" id="SSF48726">
    <property type="entry name" value="Immunoglobulin"/>
    <property type="match status" value="1"/>
</dbReference>
<dbReference type="InterPro" id="IPR007110">
    <property type="entry name" value="Ig-like_dom"/>
</dbReference>
<dbReference type="Proteomes" id="UP000233556">
    <property type="component" value="Unassembled WGS sequence"/>
</dbReference>
<evidence type="ECO:0000313" key="3">
    <source>
        <dbReference type="EMBL" id="PKU31851.1"/>
    </source>
</evidence>
<evidence type="ECO:0000313" key="4">
    <source>
        <dbReference type="Proteomes" id="UP000233556"/>
    </source>
</evidence>
<organism evidence="3 4">
    <name type="scientific">Limosa lapponica baueri</name>
    <dbReference type="NCBI Taxonomy" id="1758121"/>
    <lineage>
        <taxon>Eukaryota</taxon>
        <taxon>Metazoa</taxon>
        <taxon>Chordata</taxon>
        <taxon>Craniata</taxon>
        <taxon>Vertebrata</taxon>
        <taxon>Euteleostomi</taxon>
        <taxon>Archelosauria</taxon>
        <taxon>Archosauria</taxon>
        <taxon>Dinosauria</taxon>
        <taxon>Saurischia</taxon>
        <taxon>Theropoda</taxon>
        <taxon>Coelurosauria</taxon>
        <taxon>Aves</taxon>
        <taxon>Neognathae</taxon>
        <taxon>Neoaves</taxon>
        <taxon>Charadriiformes</taxon>
        <taxon>Scolopacidae</taxon>
        <taxon>Limosa</taxon>
    </lineage>
</organism>
<dbReference type="Gene3D" id="2.60.40.10">
    <property type="entry name" value="Immunoglobulins"/>
    <property type="match status" value="1"/>
</dbReference>
<dbReference type="AlphaFoldDB" id="A0A2I0TDH9"/>
<sequence length="117" mass="13397">MSTEACSPPITWHRDWHPYPRRTIDQSGTVYKVDSSLTIENVTMQDGGLYICKTFNVTRLEANVTVTVYDPIKYRLGIRDVRPKHAGNYTIVLSNAKYGLYKNLTMQLVVTGVWEDI</sequence>
<gene>
    <name evidence="3" type="ORF">llap_17845</name>
</gene>
<accession>A0A2I0TDH9</accession>
<keyword evidence="3" id="KW-0675">Receptor</keyword>